<organism evidence="1">
    <name type="scientific">hydrothermal vent metagenome</name>
    <dbReference type="NCBI Taxonomy" id="652676"/>
    <lineage>
        <taxon>unclassified sequences</taxon>
        <taxon>metagenomes</taxon>
        <taxon>ecological metagenomes</taxon>
    </lineage>
</organism>
<dbReference type="PANTHER" id="PTHR43434:SF1">
    <property type="entry name" value="PHOSPHOGLYCOLATE PHOSPHATASE"/>
    <property type="match status" value="1"/>
</dbReference>
<dbReference type="GO" id="GO:0006281">
    <property type="term" value="P:DNA repair"/>
    <property type="evidence" value="ECO:0007669"/>
    <property type="project" value="TreeGrafter"/>
</dbReference>
<evidence type="ECO:0000313" key="1">
    <source>
        <dbReference type="EMBL" id="VAX33949.1"/>
    </source>
</evidence>
<accession>A0A3B1CV87</accession>
<proteinExistence type="predicted"/>
<dbReference type="PANTHER" id="PTHR43434">
    <property type="entry name" value="PHOSPHOGLYCOLATE PHOSPHATASE"/>
    <property type="match status" value="1"/>
</dbReference>
<dbReference type="InterPro" id="IPR023198">
    <property type="entry name" value="PGP-like_dom2"/>
</dbReference>
<dbReference type="SFLD" id="SFLDG01129">
    <property type="entry name" value="C1.5:_HAD__Beta-PGM__Phosphata"/>
    <property type="match status" value="1"/>
</dbReference>
<dbReference type="NCBIfam" id="TIGR01509">
    <property type="entry name" value="HAD-SF-IA-v3"/>
    <property type="match status" value="1"/>
</dbReference>
<dbReference type="EC" id="3.1.3.18" evidence="1"/>
<dbReference type="Pfam" id="PF13419">
    <property type="entry name" value="HAD_2"/>
    <property type="match status" value="1"/>
</dbReference>
<dbReference type="SFLD" id="SFLDG01135">
    <property type="entry name" value="C1.5.6:_HAD__Beta-PGM__Phospha"/>
    <property type="match status" value="1"/>
</dbReference>
<dbReference type="EMBL" id="UOGI01000224">
    <property type="protein sequence ID" value="VAX33949.1"/>
    <property type="molecule type" value="Genomic_DNA"/>
</dbReference>
<dbReference type="InterPro" id="IPR036412">
    <property type="entry name" value="HAD-like_sf"/>
</dbReference>
<dbReference type="Gene3D" id="1.10.150.240">
    <property type="entry name" value="Putative phosphatase, domain 2"/>
    <property type="match status" value="1"/>
</dbReference>
<dbReference type="AlphaFoldDB" id="A0A3B1CV87"/>
<dbReference type="FunFam" id="3.40.50.1000:FF:000022">
    <property type="entry name" value="Phosphoglycolate phosphatase"/>
    <property type="match status" value="1"/>
</dbReference>
<dbReference type="GO" id="GO:0008967">
    <property type="term" value="F:phosphoglycolate phosphatase activity"/>
    <property type="evidence" value="ECO:0007669"/>
    <property type="project" value="UniProtKB-EC"/>
</dbReference>
<dbReference type="SUPFAM" id="SSF56784">
    <property type="entry name" value="HAD-like"/>
    <property type="match status" value="1"/>
</dbReference>
<keyword evidence="1" id="KW-0378">Hydrolase</keyword>
<reference evidence="1" key="1">
    <citation type="submission" date="2018-06" db="EMBL/GenBank/DDBJ databases">
        <authorList>
            <person name="Zhirakovskaya E."/>
        </authorList>
    </citation>
    <scope>NUCLEOTIDE SEQUENCE</scope>
</reference>
<dbReference type="InterPro" id="IPR041492">
    <property type="entry name" value="HAD_2"/>
</dbReference>
<dbReference type="InterPro" id="IPR023214">
    <property type="entry name" value="HAD_sf"/>
</dbReference>
<name>A0A3B1CV87_9ZZZZ</name>
<dbReference type="SFLD" id="SFLDS00003">
    <property type="entry name" value="Haloacid_Dehalogenase"/>
    <property type="match status" value="1"/>
</dbReference>
<dbReference type="PRINTS" id="PR00413">
    <property type="entry name" value="HADHALOGNASE"/>
</dbReference>
<dbReference type="InterPro" id="IPR050155">
    <property type="entry name" value="HAD-like_hydrolase_sf"/>
</dbReference>
<dbReference type="NCBIfam" id="TIGR01549">
    <property type="entry name" value="HAD-SF-IA-v1"/>
    <property type="match status" value="1"/>
</dbReference>
<dbReference type="Gene3D" id="3.40.50.1000">
    <property type="entry name" value="HAD superfamily/HAD-like"/>
    <property type="match status" value="1"/>
</dbReference>
<protein>
    <submittedName>
        <fullName evidence="1">Phosphoglycolate phosphatase</fullName>
        <ecNumber evidence="1">3.1.3.18</ecNumber>
    </submittedName>
</protein>
<gene>
    <name evidence="1" type="ORF">MNBD_NITROSPIRAE03-1989</name>
</gene>
<sequence>MEKIRLIIFDLDGTLVDSSRDITNALNYALKPYGFKAMTVEETVKLVGEGISRLIEKVIGTERMEIKNDVLRRFLEFYSDHLTEYTRPYPDVTDTLDKLSTYGKAVISNKREELSRRLLEELGMASCFNHILGSDSTPEKKPSPLPVLTVLKREGLTPAQALMVGDSNLDIEAGRKAGVITVGAGYGYRPLEALKGADFLIRERLVELLEILKKIQTQS</sequence>
<dbReference type="GO" id="GO:0005829">
    <property type="term" value="C:cytosol"/>
    <property type="evidence" value="ECO:0007669"/>
    <property type="project" value="TreeGrafter"/>
</dbReference>
<dbReference type="InterPro" id="IPR006439">
    <property type="entry name" value="HAD-SF_hydro_IA"/>
</dbReference>